<accession>A0A0E9RLR0</accession>
<dbReference type="AlphaFoldDB" id="A0A0E9RLR0"/>
<name>A0A0E9RLR0_ANGAN</name>
<sequence>MVSVKISNMIVIRIWPLLDIVLIINRLCGMRNCFSPLSDVEWCAPGYSLPSCHGP</sequence>
<evidence type="ECO:0000313" key="1">
    <source>
        <dbReference type="EMBL" id="JAH29732.1"/>
    </source>
</evidence>
<proteinExistence type="predicted"/>
<dbReference type="EMBL" id="GBXM01078845">
    <property type="protein sequence ID" value="JAH29732.1"/>
    <property type="molecule type" value="Transcribed_RNA"/>
</dbReference>
<organism evidence="1">
    <name type="scientific">Anguilla anguilla</name>
    <name type="common">European freshwater eel</name>
    <name type="synonym">Muraena anguilla</name>
    <dbReference type="NCBI Taxonomy" id="7936"/>
    <lineage>
        <taxon>Eukaryota</taxon>
        <taxon>Metazoa</taxon>
        <taxon>Chordata</taxon>
        <taxon>Craniata</taxon>
        <taxon>Vertebrata</taxon>
        <taxon>Euteleostomi</taxon>
        <taxon>Actinopterygii</taxon>
        <taxon>Neopterygii</taxon>
        <taxon>Teleostei</taxon>
        <taxon>Anguilliformes</taxon>
        <taxon>Anguillidae</taxon>
        <taxon>Anguilla</taxon>
    </lineage>
</organism>
<reference evidence="1" key="2">
    <citation type="journal article" date="2015" name="Fish Shellfish Immunol.">
        <title>Early steps in the European eel (Anguilla anguilla)-Vibrio vulnificus interaction in the gills: Role of the RtxA13 toxin.</title>
        <authorList>
            <person name="Callol A."/>
            <person name="Pajuelo D."/>
            <person name="Ebbesson L."/>
            <person name="Teles M."/>
            <person name="MacKenzie S."/>
            <person name="Amaro C."/>
        </authorList>
    </citation>
    <scope>NUCLEOTIDE SEQUENCE</scope>
</reference>
<protein>
    <submittedName>
        <fullName evidence="1">Uncharacterized protein</fullName>
    </submittedName>
</protein>
<reference evidence="1" key="1">
    <citation type="submission" date="2014-11" db="EMBL/GenBank/DDBJ databases">
        <authorList>
            <person name="Amaro Gonzalez C."/>
        </authorList>
    </citation>
    <scope>NUCLEOTIDE SEQUENCE</scope>
</reference>